<evidence type="ECO:0000256" key="3">
    <source>
        <dbReference type="ARBA" id="ARBA00022475"/>
    </source>
</evidence>
<evidence type="ECO:0000256" key="7">
    <source>
        <dbReference type="RuleBase" id="RU003942"/>
    </source>
</evidence>
<keyword evidence="10" id="KW-1185">Reference proteome</keyword>
<dbReference type="InterPro" id="IPR000390">
    <property type="entry name" value="Small_drug/metabolite_transptr"/>
</dbReference>
<feature type="transmembrane region" description="Helical" evidence="8">
    <location>
        <begin position="84"/>
        <end position="103"/>
    </location>
</feature>
<evidence type="ECO:0000256" key="6">
    <source>
        <dbReference type="ARBA" id="ARBA00023136"/>
    </source>
</evidence>
<comment type="similarity">
    <text evidence="7">Belongs to the drug/metabolite transporter (DMT) superfamily. Small multidrug resistance (SMR) (TC 2.A.7.1) family.</text>
</comment>
<accession>A0A9X2S7A3</accession>
<evidence type="ECO:0000313" key="9">
    <source>
        <dbReference type="EMBL" id="MCR2802836.1"/>
    </source>
</evidence>
<reference evidence="9" key="1">
    <citation type="submission" date="2022-08" db="EMBL/GenBank/DDBJ databases">
        <title>The genomic sequence of strain Paenibacillus sp. SCIV0701.</title>
        <authorList>
            <person name="Zhao H."/>
        </authorList>
    </citation>
    <scope>NUCLEOTIDE SEQUENCE</scope>
    <source>
        <strain evidence="9">SCIV0701</strain>
    </source>
</reference>
<dbReference type="AlphaFoldDB" id="A0A9X2S7A3"/>
<gene>
    <name evidence="9" type="ORF">NQZ67_02985</name>
</gene>
<evidence type="ECO:0000313" key="10">
    <source>
        <dbReference type="Proteomes" id="UP001141950"/>
    </source>
</evidence>
<organism evidence="9 10">
    <name type="scientific">Paenibacillus soyae</name>
    <dbReference type="NCBI Taxonomy" id="2969249"/>
    <lineage>
        <taxon>Bacteria</taxon>
        <taxon>Bacillati</taxon>
        <taxon>Bacillota</taxon>
        <taxon>Bacilli</taxon>
        <taxon>Bacillales</taxon>
        <taxon>Paenibacillaceae</taxon>
        <taxon>Paenibacillus</taxon>
    </lineage>
</organism>
<dbReference type="Gene3D" id="1.10.3730.20">
    <property type="match status" value="1"/>
</dbReference>
<dbReference type="EMBL" id="JANIPJ010000002">
    <property type="protein sequence ID" value="MCR2802836.1"/>
    <property type="molecule type" value="Genomic_DNA"/>
</dbReference>
<proteinExistence type="inferred from homology"/>
<dbReference type="PANTHER" id="PTHR30561:SF0">
    <property type="entry name" value="GUANIDINIUM EXPORTER"/>
    <property type="match status" value="1"/>
</dbReference>
<comment type="subcellular location">
    <subcellularLocation>
        <location evidence="1 7">Cell membrane</location>
        <topology evidence="1 7">Multi-pass membrane protein</topology>
    </subcellularLocation>
</comment>
<evidence type="ECO:0000256" key="2">
    <source>
        <dbReference type="ARBA" id="ARBA00022448"/>
    </source>
</evidence>
<keyword evidence="2" id="KW-0813">Transport</keyword>
<evidence type="ECO:0000256" key="5">
    <source>
        <dbReference type="ARBA" id="ARBA00022989"/>
    </source>
</evidence>
<sequence>MSWFFVVLAGLFEVVGVAGMARFNEKASFLNFLMLGGGFLTSFILLSLSMEHLAMGTAYAVWTGIGTVGSAIIGIVFFKESKSFLRLFFIVLVLGAVIGLKLVK</sequence>
<dbReference type="InterPro" id="IPR045324">
    <property type="entry name" value="Small_multidrug_res"/>
</dbReference>
<feature type="transmembrane region" description="Helical" evidence="8">
    <location>
        <begin position="29"/>
        <end position="48"/>
    </location>
</feature>
<dbReference type="SUPFAM" id="SSF103481">
    <property type="entry name" value="Multidrug resistance efflux transporter EmrE"/>
    <property type="match status" value="1"/>
</dbReference>
<dbReference type="GO" id="GO:0022857">
    <property type="term" value="F:transmembrane transporter activity"/>
    <property type="evidence" value="ECO:0007669"/>
    <property type="project" value="InterPro"/>
</dbReference>
<dbReference type="InterPro" id="IPR037185">
    <property type="entry name" value="EmrE-like"/>
</dbReference>
<evidence type="ECO:0000256" key="4">
    <source>
        <dbReference type="ARBA" id="ARBA00022692"/>
    </source>
</evidence>
<comment type="caution">
    <text evidence="9">The sequence shown here is derived from an EMBL/GenBank/DDBJ whole genome shotgun (WGS) entry which is preliminary data.</text>
</comment>
<keyword evidence="5 8" id="KW-1133">Transmembrane helix</keyword>
<dbReference type="FunFam" id="1.10.3730.20:FF:000001">
    <property type="entry name" value="Quaternary ammonium compound resistance transporter SugE"/>
    <property type="match status" value="1"/>
</dbReference>
<protein>
    <submittedName>
        <fullName evidence="9">Multidrug efflux SMR transporter</fullName>
    </submittedName>
</protein>
<keyword evidence="3" id="KW-1003">Cell membrane</keyword>
<dbReference type="Proteomes" id="UP001141950">
    <property type="component" value="Unassembled WGS sequence"/>
</dbReference>
<keyword evidence="4 7" id="KW-0812">Transmembrane</keyword>
<keyword evidence="6 8" id="KW-0472">Membrane</keyword>
<evidence type="ECO:0000256" key="8">
    <source>
        <dbReference type="SAM" id="Phobius"/>
    </source>
</evidence>
<dbReference type="Pfam" id="PF00893">
    <property type="entry name" value="Multi_Drug_Res"/>
    <property type="match status" value="1"/>
</dbReference>
<dbReference type="GO" id="GO:0005886">
    <property type="term" value="C:plasma membrane"/>
    <property type="evidence" value="ECO:0007669"/>
    <property type="project" value="UniProtKB-SubCell"/>
</dbReference>
<name>A0A9X2S7A3_9BACL</name>
<dbReference type="PANTHER" id="PTHR30561">
    <property type="entry name" value="SMR FAMILY PROTON-DEPENDENT DRUG EFFLUX TRANSPORTER SUGE"/>
    <property type="match status" value="1"/>
</dbReference>
<feature type="transmembrane region" description="Helical" evidence="8">
    <location>
        <begin position="60"/>
        <end position="78"/>
    </location>
</feature>
<evidence type="ECO:0000256" key="1">
    <source>
        <dbReference type="ARBA" id="ARBA00004651"/>
    </source>
</evidence>
<dbReference type="RefSeq" id="WP_257442631.1">
    <property type="nucleotide sequence ID" value="NZ_JANIPJ010000002.1"/>
</dbReference>